<sequence length="92" mass="10991">MFLLIFLLSKNLEISKETYLKLKEEKKNLFSVRLKELRLQHGFSQEELAEKIGIKRNSYSDWENGKCKPNYEKLEKIADFFGVSLDWLFGRE</sequence>
<gene>
    <name evidence="3" type="ORF">HMPREF9965_0492</name>
</gene>
<dbReference type="AlphaFoldDB" id="F9LZH2"/>
<name>F9LZH2_STROR</name>
<dbReference type="PATRIC" id="fig|1000588.3.peg.1779"/>
<organism evidence="3 4">
    <name type="scientific">Streptococcus mitis bv. 2 str. SK95</name>
    <dbReference type="NCBI Taxonomy" id="1000588"/>
    <lineage>
        <taxon>Bacteria</taxon>
        <taxon>Bacillati</taxon>
        <taxon>Bacillota</taxon>
        <taxon>Bacilli</taxon>
        <taxon>Lactobacillales</taxon>
        <taxon>Streptococcaceae</taxon>
        <taxon>Streptococcus</taxon>
    </lineage>
</organism>
<evidence type="ECO:0000259" key="2">
    <source>
        <dbReference type="PROSITE" id="PS50943"/>
    </source>
</evidence>
<dbReference type="Proteomes" id="UP000003858">
    <property type="component" value="Unassembled WGS sequence"/>
</dbReference>
<dbReference type="CDD" id="cd00093">
    <property type="entry name" value="HTH_XRE"/>
    <property type="match status" value="1"/>
</dbReference>
<dbReference type="PANTHER" id="PTHR46558:SF11">
    <property type="entry name" value="HTH-TYPE TRANSCRIPTIONAL REGULATOR XRE"/>
    <property type="match status" value="1"/>
</dbReference>
<accession>F9LZH2</accession>
<dbReference type="EMBL" id="AFUB01000060">
    <property type="protein sequence ID" value="EGU62923.1"/>
    <property type="molecule type" value="Genomic_DNA"/>
</dbReference>
<dbReference type="OrthoDB" id="9805856at2"/>
<comment type="caution">
    <text evidence="3">The sequence shown here is derived from an EMBL/GenBank/DDBJ whole genome shotgun (WGS) entry which is preliminary data.</text>
</comment>
<feature type="domain" description="HTH cro/C1-type" evidence="2">
    <location>
        <begin position="34"/>
        <end position="88"/>
    </location>
</feature>
<dbReference type="PROSITE" id="PS50943">
    <property type="entry name" value="HTH_CROC1"/>
    <property type="match status" value="1"/>
</dbReference>
<dbReference type="SUPFAM" id="SSF47413">
    <property type="entry name" value="lambda repressor-like DNA-binding domains"/>
    <property type="match status" value="1"/>
</dbReference>
<evidence type="ECO:0000313" key="3">
    <source>
        <dbReference type="EMBL" id="EGU62923.1"/>
    </source>
</evidence>
<keyword evidence="1 3" id="KW-0238">DNA-binding</keyword>
<dbReference type="Pfam" id="PF01381">
    <property type="entry name" value="HTH_3"/>
    <property type="match status" value="1"/>
</dbReference>
<dbReference type="Gene3D" id="1.10.260.40">
    <property type="entry name" value="lambda repressor-like DNA-binding domains"/>
    <property type="match status" value="1"/>
</dbReference>
<dbReference type="GO" id="GO:0003677">
    <property type="term" value="F:DNA binding"/>
    <property type="evidence" value="ECO:0007669"/>
    <property type="project" value="UniProtKB-KW"/>
</dbReference>
<evidence type="ECO:0000313" key="4">
    <source>
        <dbReference type="Proteomes" id="UP000003858"/>
    </source>
</evidence>
<dbReference type="InterPro" id="IPR001387">
    <property type="entry name" value="Cro/C1-type_HTH"/>
</dbReference>
<dbReference type="eggNOG" id="COG1396">
    <property type="taxonomic scope" value="Bacteria"/>
</dbReference>
<protein>
    <submittedName>
        <fullName evidence="3">DNA-binding helix-turn-helix protein</fullName>
    </submittedName>
</protein>
<dbReference type="PANTHER" id="PTHR46558">
    <property type="entry name" value="TRACRIPTIONAL REGULATORY PROTEIN-RELATED-RELATED"/>
    <property type="match status" value="1"/>
</dbReference>
<evidence type="ECO:0000256" key="1">
    <source>
        <dbReference type="ARBA" id="ARBA00023125"/>
    </source>
</evidence>
<dbReference type="RefSeq" id="WP_004244169.1">
    <property type="nucleotide sequence ID" value="NZ_AFUB01000060.1"/>
</dbReference>
<proteinExistence type="predicted"/>
<dbReference type="SMART" id="SM00530">
    <property type="entry name" value="HTH_XRE"/>
    <property type="match status" value="1"/>
</dbReference>
<reference evidence="3 4" key="1">
    <citation type="submission" date="2011-05" db="EMBL/GenBank/DDBJ databases">
        <authorList>
            <person name="Durkin A.S."/>
            <person name="Radune D."/>
            <person name="Hostetler J."/>
            <person name="Torralba M."/>
            <person name="Gillis M."/>
            <person name="Methe B."/>
            <person name="Sutton G."/>
            <person name="Nelson K.E."/>
        </authorList>
    </citation>
    <scope>NUCLEOTIDE SEQUENCE [LARGE SCALE GENOMIC DNA]</scope>
    <source>
        <strain evidence="3 4">SK95</strain>
    </source>
</reference>
<dbReference type="InterPro" id="IPR010982">
    <property type="entry name" value="Lambda_DNA-bd_dom_sf"/>
</dbReference>